<feature type="region of interest" description="Disordered" evidence="1">
    <location>
        <begin position="129"/>
        <end position="159"/>
    </location>
</feature>
<proteinExistence type="predicted"/>
<name>F0WE67_9STRA</name>
<reference evidence="2" key="2">
    <citation type="submission" date="2011-02" db="EMBL/GenBank/DDBJ databases">
        <authorList>
            <person name="MacLean D."/>
        </authorList>
    </citation>
    <scope>NUCLEOTIDE SEQUENCE</scope>
</reference>
<dbReference type="HOGENOM" id="CLU_1351025_0_0_1"/>
<organism evidence="2">
    <name type="scientific">Albugo laibachii Nc14</name>
    <dbReference type="NCBI Taxonomy" id="890382"/>
    <lineage>
        <taxon>Eukaryota</taxon>
        <taxon>Sar</taxon>
        <taxon>Stramenopiles</taxon>
        <taxon>Oomycota</taxon>
        <taxon>Peronosporomycetes</taxon>
        <taxon>Albuginales</taxon>
        <taxon>Albuginaceae</taxon>
        <taxon>Albugo</taxon>
    </lineage>
</organism>
<gene>
    <name evidence="2" type="primary">AlNc14C72G4923</name>
    <name evidence="2" type="ORF">ALNC14_056390</name>
</gene>
<evidence type="ECO:0000313" key="2">
    <source>
        <dbReference type="EMBL" id="CCA19496.1"/>
    </source>
</evidence>
<evidence type="ECO:0000256" key="1">
    <source>
        <dbReference type="SAM" id="MobiDB-lite"/>
    </source>
</evidence>
<protein>
    <submittedName>
        <fullName evidence="2">AlNc14C72G4923 protein</fullName>
    </submittedName>
</protein>
<reference evidence="2" key="1">
    <citation type="journal article" date="2011" name="PLoS Biol.">
        <title>Gene gain and loss during evolution of obligate parasitism in the white rust pathogen of Arabidopsis thaliana.</title>
        <authorList>
            <person name="Kemen E."/>
            <person name="Gardiner A."/>
            <person name="Schultz-Larsen T."/>
            <person name="Kemen A.C."/>
            <person name="Balmuth A.L."/>
            <person name="Robert-Seilaniantz A."/>
            <person name="Bailey K."/>
            <person name="Holub E."/>
            <person name="Studholme D.J."/>
            <person name="Maclean D."/>
            <person name="Jones J.D."/>
        </authorList>
    </citation>
    <scope>NUCLEOTIDE SEQUENCE</scope>
</reference>
<accession>F0WE67</accession>
<dbReference type="EMBL" id="FR824117">
    <property type="protein sequence ID" value="CCA19496.1"/>
    <property type="molecule type" value="Genomic_DNA"/>
</dbReference>
<dbReference type="AlphaFoldDB" id="F0WE67"/>
<sequence length="203" mass="22682">MSVAATEKDGANSPMSAIEVQGSVTLCAPNPTAFLQFETSGIWNGSLILLRMLFMVNQIRKTSHRAAVLRAGKLKKKWKKRDAWTIMRKQCTTQLQLFPIYTMNSCLISVATRLLSCFLSLRTELGKEIPPAQPTSDTAEAPTFAMDSHTTHKSTKTRKSLALARRKYGDDAEDAFEHQFWESKCRYKQVRSIARALGGQPGI</sequence>